<dbReference type="Pfam" id="PF12833">
    <property type="entry name" value="HTH_18"/>
    <property type="match status" value="1"/>
</dbReference>
<evidence type="ECO:0000256" key="3">
    <source>
        <dbReference type="ARBA" id="ARBA00023163"/>
    </source>
</evidence>
<dbReference type="InterPro" id="IPR009057">
    <property type="entry name" value="Homeodomain-like_sf"/>
</dbReference>
<dbReference type="GO" id="GO:0043565">
    <property type="term" value="F:sequence-specific DNA binding"/>
    <property type="evidence" value="ECO:0007669"/>
    <property type="project" value="InterPro"/>
</dbReference>
<gene>
    <name evidence="6" type="ORF">SAMN04488565_2070</name>
</gene>
<keyword evidence="2 6" id="KW-0238">DNA-binding</keyword>
<dbReference type="RefSeq" id="WP_074690181.1">
    <property type="nucleotide sequence ID" value="NZ_FNKB01000001.1"/>
</dbReference>
<dbReference type="EMBL" id="FNKB01000001">
    <property type="protein sequence ID" value="SDQ31043.1"/>
    <property type="molecule type" value="Genomic_DNA"/>
</dbReference>
<dbReference type="Pfam" id="PF20240">
    <property type="entry name" value="DUF6597"/>
    <property type="match status" value="1"/>
</dbReference>
<proteinExistence type="predicted"/>
<dbReference type="InterPro" id="IPR050204">
    <property type="entry name" value="AraC_XylS_family_regulators"/>
</dbReference>
<evidence type="ECO:0000259" key="5">
    <source>
        <dbReference type="PROSITE" id="PS01124"/>
    </source>
</evidence>
<dbReference type="STRING" id="1079994.SAMN04488565_2070"/>
<dbReference type="PROSITE" id="PS01124">
    <property type="entry name" value="HTH_ARAC_FAMILY_2"/>
    <property type="match status" value="1"/>
</dbReference>
<organism evidence="6 7">
    <name type="scientific">Leucobacter chromiiresistens</name>
    <dbReference type="NCBI Taxonomy" id="1079994"/>
    <lineage>
        <taxon>Bacteria</taxon>
        <taxon>Bacillati</taxon>
        <taxon>Actinomycetota</taxon>
        <taxon>Actinomycetes</taxon>
        <taxon>Micrococcales</taxon>
        <taxon>Microbacteriaceae</taxon>
        <taxon>Leucobacter</taxon>
    </lineage>
</organism>
<dbReference type="InterPro" id="IPR018060">
    <property type="entry name" value="HTH_AraC"/>
</dbReference>
<dbReference type="AlphaFoldDB" id="A0A1H0ZUF2"/>
<protein>
    <submittedName>
        <fullName evidence="6">AraC-type DNA-binding protein</fullName>
    </submittedName>
</protein>
<dbReference type="PANTHER" id="PTHR46796">
    <property type="entry name" value="HTH-TYPE TRANSCRIPTIONAL ACTIVATOR RHAS-RELATED"/>
    <property type="match status" value="1"/>
</dbReference>
<evidence type="ECO:0000256" key="2">
    <source>
        <dbReference type="ARBA" id="ARBA00023125"/>
    </source>
</evidence>
<dbReference type="PANTHER" id="PTHR46796:SF15">
    <property type="entry name" value="BLL1074 PROTEIN"/>
    <property type="match status" value="1"/>
</dbReference>
<keyword evidence="3" id="KW-0804">Transcription</keyword>
<dbReference type="Proteomes" id="UP000182690">
    <property type="component" value="Unassembled WGS sequence"/>
</dbReference>
<evidence type="ECO:0000313" key="7">
    <source>
        <dbReference type="Proteomes" id="UP000182690"/>
    </source>
</evidence>
<feature type="region of interest" description="Disordered" evidence="4">
    <location>
        <begin position="260"/>
        <end position="283"/>
    </location>
</feature>
<reference evidence="6 7" key="1">
    <citation type="submission" date="2016-10" db="EMBL/GenBank/DDBJ databases">
        <authorList>
            <person name="de Groot N.N."/>
        </authorList>
    </citation>
    <scope>NUCLEOTIDE SEQUENCE [LARGE SCALE GENOMIC DNA]</scope>
    <source>
        <strain evidence="6 7">DSM 22788</strain>
    </source>
</reference>
<dbReference type="Gene3D" id="1.10.10.60">
    <property type="entry name" value="Homeodomain-like"/>
    <property type="match status" value="1"/>
</dbReference>
<dbReference type="InterPro" id="IPR046532">
    <property type="entry name" value="DUF6597"/>
</dbReference>
<dbReference type="eggNOG" id="COG2207">
    <property type="taxonomic scope" value="Bacteria"/>
</dbReference>
<dbReference type="OrthoDB" id="2559672at2"/>
<evidence type="ECO:0000313" key="6">
    <source>
        <dbReference type="EMBL" id="SDQ31043.1"/>
    </source>
</evidence>
<dbReference type="SMART" id="SM00342">
    <property type="entry name" value="HTH_ARAC"/>
    <property type="match status" value="1"/>
</dbReference>
<name>A0A1H0ZUF2_9MICO</name>
<feature type="domain" description="HTH araC/xylS-type" evidence="5">
    <location>
        <begin position="170"/>
        <end position="267"/>
    </location>
</feature>
<evidence type="ECO:0000256" key="4">
    <source>
        <dbReference type="SAM" id="MobiDB-lite"/>
    </source>
</evidence>
<keyword evidence="1" id="KW-0805">Transcription regulation</keyword>
<dbReference type="GO" id="GO:0003700">
    <property type="term" value="F:DNA-binding transcription factor activity"/>
    <property type="evidence" value="ECO:0007669"/>
    <property type="project" value="InterPro"/>
</dbReference>
<sequence>MYTERVVAGLGVLWRVEQPAAPAALAPGAPLDLRSTIVPADGCADFVLRGDELHVAGPSTTWMRTQLDLHGPTVGLRFAPGTAAAALRRPVADLRDVLVPAADAVDAAVARRVAAALRAIASRSSAHATGRIAGGRSTPAGTSARVADDDRVHAIARATGAAGPIACSSEGWARMVLRAADRAESLGAIAFRLGWSERHLHRKMLAEFGYGYAALRRLRRGLRARAAMHSGAALALVAEQAGYSDQSHFTREFARLNGESPAAYLRSRQTGGRSESGDAESGA</sequence>
<accession>A0A1H0ZUF2</accession>
<evidence type="ECO:0000256" key="1">
    <source>
        <dbReference type="ARBA" id="ARBA00023015"/>
    </source>
</evidence>
<dbReference type="SUPFAM" id="SSF46689">
    <property type="entry name" value="Homeodomain-like"/>
    <property type="match status" value="1"/>
</dbReference>